<dbReference type="RefSeq" id="XP_048135972.1">
    <property type="nucleotide sequence ID" value="XM_048280015.1"/>
</dbReference>
<dbReference type="GeneID" id="115756313"/>
<name>A0ABM3HHB6_9MYRT</name>
<proteinExistence type="predicted"/>
<sequence>DVYSWLVARHASQQWRRIEKVALKHLYNLSVPGSEIRQWFFQEVPHFAALKNREIIGVIFAVVVSLESVNWGNIPLPAMGYINRRLIELEDSINSMTLNLMGVPDTREDQLYSIDFQNSSQWFGC</sequence>
<evidence type="ECO:0000313" key="1">
    <source>
        <dbReference type="Proteomes" id="UP000827889"/>
    </source>
</evidence>
<organism evidence="1 2">
    <name type="scientific">Rhodamnia argentea</name>
    <dbReference type="NCBI Taxonomy" id="178133"/>
    <lineage>
        <taxon>Eukaryota</taxon>
        <taxon>Viridiplantae</taxon>
        <taxon>Streptophyta</taxon>
        <taxon>Embryophyta</taxon>
        <taxon>Tracheophyta</taxon>
        <taxon>Spermatophyta</taxon>
        <taxon>Magnoliopsida</taxon>
        <taxon>eudicotyledons</taxon>
        <taxon>Gunneridae</taxon>
        <taxon>Pentapetalae</taxon>
        <taxon>rosids</taxon>
        <taxon>malvids</taxon>
        <taxon>Myrtales</taxon>
        <taxon>Myrtaceae</taxon>
        <taxon>Myrtoideae</taxon>
        <taxon>Myrteae</taxon>
        <taxon>Australasian group</taxon>
        <taxon>Rhodamnia</taxon>
    </lineage>
</organism>
<gene>
    <name evidence="2" type="primary">LOC115756313</name>
</gene>
<protein>
    <submittedName>
        <fullName evidence="2">Uncharacterized protein LOC115756313</fullName>
    </submittedName>
</protein>
<accession>A0ABM3HHB6</accession>
<keyword evidence="1" id="KW-1185">Reference proteome</keyword>
<dbReference type="Proteomes" id="UP000827889">
    <property type="component" value="Chromosome 6"/>
</dbReference>
<feature type="non-terminal residue" evidence="2">
    <location>
        <position position="1"/>
    </location>
</feature>
<reference evidence="2" key="1">
    <citation type="submission" date="2025-08" db="UniProtKB">
        <authorList>
            <consortium name="RefSeq"/>
        </authorList>
    </citation>
    <scope>IDENTIFICATION</scope>
    <source>
        <tissue evidence="2">Leaf</tissue>
    </source>
</reference>
<evidence type="ECO:0000313" key="2">
    <source>
        <dbReference type="RefSeq" id="XP_048135972.1"/>
    </source>
</evidence>